<name>A0AAV4S4V2_CAEEX</name>
<keyword evidence="3" id="KW-1185">Reference proteome</keyword>
<feature type="region of interest" description="Disordered" evidence="1">
    <location>
        <begin position="181"/>
        <end position="206"/>
    </location>
</feature>
<accession>A0AAV4S4V2</accession>
<evidence type="ECO:0000313" key="3">
    <source>
        <dbReference type="Proteomes" id="UP001054945"/>
    </source>
</evidence>
<reference evidence="2 3" key="1">
    <citation type="submission" date="2021-06" db="EMBL/GenBank/DDBJ databases">
        <title>Caerostris extrusa draft genome.</title>
        <authorList>
            <person name="Kono N."/>
            <person name="Arakawa K."/>
        </authorList>
    </citation>
    <scope>NUCLEOTIDE SEQUENCE [LARGE SCALE GENOMIC DNA]</scope>
</reference>
<comment type="caution">
    <text evidence="2">The sequence shown here is derived from an EMBL/GenBank/DDBJ whole genome shotgun (WGS) entry which is preliminary data.</text>
</comment>
<dbReference type="Proteomes" id="UP001054945">
    <property type="component" value="Unassembled WGS sequence"/>
</dbReference>
<protein>
    <submittedName>
        <fullName evidence="2">Uncharacterized protein</fullName>
    </submittedName>
</protein>
<proteinExistence type="predicted"/>
<sequence>MVKRDNFRSFLTDATAKLPDRTSLNISRFKTPIPAIIPILCNSPFSRLFRRRRSAKEEPATPTYVQEEFADFEANQHLCVLGRDSSTGLLAQIPWDNPRSQTVLEFPIKTTIKKGQNALIPLKAHSDEMWSNTRYSGHSLENLCNRNIAVRTLRILRSTKISVPCNKPELVESRVAESVAGSPGGVQVRRRPGQVGEAHPHLTHPCSEPLDHEIQNFSNHLVVR</sequence>
<dbReference type="AlphaFoldDB" id="A0AAV4S4V2"/>
<gene>
    <name evidence="2" type="ORF">CEXT_340301</name>
</gene>
<evidence type="ECO:0000256" key="1">
    <source>
        <dbReference type="SAM" id="MobiDB-lite"/>
    </source>
</evidence>
<dbReference type="EMBL" id="BPLR01008940">
    <property type="protein sequence ID" value="GIY28379.1"/>
    <property type="molecule type" value="Genomic_DNA"/>
</dbReference>
<organism evidence="2 3">
    <name type="scientific">Caerostris extrusa</name>
    <name type="common">Bark spider</name>
    <name type="synonym">Caerostris bankana</name>
    <dbReference type="NCBI Taxonomy" id="172846"/>
    <lineage>
        <taxon>Eukaryota</taxon>
        <taxon>Metazoa</taxon>
        <taxon>Ecdysozoa</taxon>
        <taxon>Arthropoda</taxon>
        <taxon>Chelicerata</taxon>
        <taxon>Arachnida</taxon>
        <taxon>Araneae</taxon>
        <taxon>Araneomorphae</taxon>
        <taxon>Entelegynae</taxon>
        <taxon>Araneoidea</taxon>
        <taxon>Araneidae</taxon>
        <taxon>Caerostris</taxon>
    </lineage>
</organism>
<evidence type="ECO:0000313" key="2">
    <source>
        <dbReference type="EMBL" id="GIY28379.1"/>
    </source>
</evidence>